<keyword evidence="2" id="KW-1185">Reference proteome</keyword>
<comment type="caution">
    <text evidence="1">The sequence shown here is derived from an EMBL/GenBank/DDBJ whole genome shotgun (WGS) entry which is preliminary data.</text>
</comment>
<accession>A0ACC2GA88</accession>
<proteinExistence type="predicted"/>
<evidence type="ECO:0000313" key="2">
    <source>
        <dbReference type="Proteomes" id="UP001157502"/>
    </source>
</evidence>
<organism evidence="1 2">
    <name type="scientific">Dallia pectoralis</name>
    <name type="common">Alaska blackfish</name>
    <dbReference type="NCBI Taxonomy" id="75939"/>
    <lineage>
        <taxon>Eukaryota</taxon>
        <taxon>Metazoa</taxon>
        <taxon>Chordata</taxon>
        <taxon>Craniata</taxon>
        <taxon>Vertebrata</taxon>
        <taxon>Euteleostomi</taxon>
        <taxon>Actinopterygii</taxon>
        <taxon>Neopterygii</taxon>
        <taxon>Teleostei</taxon>
        <taxon>Protacanthopterygii</taxon>
        <taxon>Esociformes</taxon>
        <taxon>Umbridae</taxon>
        <taxon>Dallia</taxon>
    </lineage>
</organism>
<gene>
    <name evidence="1" type="ORF">DPEC_G00181200</name>
</gene>
<protein>
    <submittedName>
        <fullName evidence="1">Uncharacterized protein</fullName>
    </submittedName>
</protein>
<name>A0ACC2GA88_DALPE</name>
<evidence type="ECO:0000313" key="1">
    <source>
        <dbReference type="EMBL" id="KAJ8000543.1"/>
    </source>
</evidence>
<sequence>MITLNHLVKTYIQAKMEAMDAQRALEAVERLQAKLKDRGEAPTEEKLSLLKTVLQSHLFHQILNIQQTQSQTQQGNKLPHPVSVNTSLSTSISLGMRGLSHSDSYTWAQNNSYRELTSPGPDTDEEEEERGGGGCSPSTKHGVPQQKFGGSLCALNTHAENNAVAAKLHGMTQLCTPPRISRTMSMGRNLSDVANDKRHVEMIDLENDGKGLGFGIIGGRTSGIMVKTILPRGPAGLDKRLRSGDHLLRIGDTDLSGMDNEEVAQVLRNAGSRVKLLIARDVTVSTGNDLSLSVPLLPQLAQQQQRMTRMGTQLCDAGEDSEHSVQFSKNSLDLGFTVSSGQNQSGVFVKSIVKGSAVDQDNQIHIGDKILAVDGTSLTGFSELRALEVLRKTGQIVRLRLARRASGTGRQMSLREMSRKASMQRSDATTGVKLTDAEEEELRNRWQGALGLRYQVVVCQVEKFGESLGLGVSLEARAGHHYLCSVLPEGPVGQSGKIHPGDQILEVNGTPLIGESHRDVISVLRELPRNVVLVCCRIVPPKLRRGDDEEDEEEQVTLKELLSELNDMSQYNQPCCLLPGCNNKDCGNRGVKPVSPPLAMWERESQIIELKKGEEGLGFSILDYQDPENASKTVLVVRSLVPGGVTDRDGRLLPGDRLMSVNGVDLVDSTLERAVNLLKSSGYGPVRIGVAKPLTIECCVVESLPESLRSSRDEIRRIRDESDTRYPAGMLTSSRSQQAHANSYSSQQGNRLHFYKDDKSLRQGICGDMQASDKHLAPAHSFGGHFERTITVVRDNRNLGMTVSAMKDGSGVCVRSVIQGGCVSQDGRLRVGDAILAVNGEPTTGLNNARARAMLRHHSVRGPSMSVTFVPSSLVEGHRASLALQSLSSLCPPSPTPPSGEPAVAPFPPGTTHTEPTTGLVSPTRHLDSPTRPSRPVATEVGSVLSQRPPRSPHPDHSLIPKPPSLPVPPPKERPGVSVDGCQGDERGEEETGEETGEEMTGEEMTGEEVTGEEVALHRSNSLSWGRPRWVQLRRSPGQSLGISIMGGRGMGRRLGGGVVRGVFIKHISPDSPAGHNGSIHTGDRILEVGGVDLTDASHEEAVEAIRRAGDAVTFLVQTGPDRPPPSPVLTSRQRHTSHLDPDKVSESGLFPSFFPTNPFVPTPFKQATNRTTAVYAPETGGGTEDASWKKMMARYGSLPGELQMIELEKSSSEGADRGSLAGGPGLGLQLTGDRDGSRARLGIYVAGIDPQGPAGRDGQIRVGDELLEINGQILYGRSPQNATFILNKAPARVKIILTRNSSASVHSDWLDGSAMTHDLLSCPIMPGVQNTIEICKGHTGLGLSIVGGCDTLLGAILIHEVNDGGAAQRDGRLLAGDQILEVNGIDLRQATHEEAIGILRLTPQKLCLTVFRHQQAYREEDLWDVFHVELRSRPGRNLGLRIVGKSNDTGVFVSEILRGGVLEEDGRLFPGDQILSINREDVRAASQEHVTMLLETSETVTLEVARFKAGVHYSMESQSGDSVGSDSSTLTSTTVCDVGVHHQGETLSRQTGGSYSFKEHSEIRTVVIHKGPGDSLGLGVAGGVGSPQGDLPLFIASIAPTGLAARTHLINVGEYIVSINHVSSEGMSHQEAGELLNSTRGPVTLQVQSPGPLPEGRGGGQEELGQGNLGVSSTGGTVYHNNRSPQVYQSITLKRGALGLGFSVIGGFGSPHGDLPIYVKTIFGKGAAIEDGRLQRGDQILAVNGHSLEGVTHADAVAILKRTRGTVVLTVLS</sequence>
<reference evidence="1" key="1">
    <citation type="submission" date="2021-05" db="EMBL/GenBank/DDBJ databases">
        <authorList>
            <person name="Pan Q."/>
            <person name="Jouanno E."/>
            <person name="Zahm M."/>
            <person name="Klopp C."/>
            <person name="Cabau C."/>
            <person name="Louis A."/>
            <person name="Berthelot C."/>
            <person name="Parey E."/>
            <person name="Roest Crollius H."/>
            <person name="Montfort J."/>
            <person name="Robinson-Rechavi M."/>
            <person name="Bouchez O."/>
            <person name="Lampietro C."/>
            <person name="Lopez Roques C."/>
            <person name="Donnadieu C."/>
            <person name="Postlethwait J."/>
            <person name="Bobe J."/>
            <person name="Dillon D."/>
            <person name="Chandos A."/>
            <person name="von Hippel F."/>
            <person name="Guiguen Y."/>
        </authorList>
    </citation>
    <scope>NUCLEOTIDE SEQUENCE</scope>
    <source>
        <strain evidence="1">YG-Jan2019</strain>
    </source>
</reference>
<dbReference type="Proteomes" id="UP001157502">
    <property type="component" value="Chromosome 15"/>
</dbReference>
<dbReference type="EMBL" id="CM055742">
    <property type="protein sequence ID" value="KAJ8000543.1"/>
    <property type="molecule type" value="Genomic_DNA"/>
</dbReference>